<dbReference type="InterPro" id="IPR002401">
    <property type="entry name" value="Cyt_P450_E_grp-I"/>
</dbReference>
<dbReference type="InterPro" id="IPR001128">
    <property type="entry name" value="Cyt_P450"/>
</dbReference>
<comment type="similarity">
    <text evidence="3">Belongs to the cytochrome P450 family.</text>
</comment>
<evidence type="ECO:0000256" key="4">
    <source>
        <dbReference type="ARBA" id="ARBA00012483"/>
    </source>
</evidence>
<dbReference type="Pfam" id="PF00067">
    <property type="entry name" value="p450"/>
    <property type="match status" value="1"/>
</dbReference>
<evidence type="ECO:0000256" key="17">
    <source>
        <dbReference type="PIRSR" id="PIRSR602401-1"/>
    </source>
</evidence>
<sequence>MSDQQSHSSSYGLLNTQPDVQCLVCTRPFTLDTEIADSFEALAICRECKMTVLSDNNRDEPTRTNRQTRWRRQRSRVSRHEPIEDAFSQQFSQLINLARQGHEADVDSPTVARQHASYSSTPNRPQRWHGSDDESDGFSYADSVFGEIESNISFGDDGGESDASLEHQTTMGREIVIQLDSESYMNTDTDIDPMNAGLDQWDSDDPEDDEDEQSEESDLDEAGNAMQERWQPWHDIAPSELNEQESEDTVWTWRIAGNQGINGTNLNADTEGREIRRHFTGNPGDYVDARQFEMLLEQFAEDNNTTRGPPPAATSSVENLASVVISTSNEINGNLMCPVCKDEMPIKTVAKQLPCMHLYHSSCILPWLSSRNTCPVCRYELPTDDMEYERSKRATANEGGVHGVEHNHLQETVEETSYELEIEGISNTAGDTIEETNAHEHAVYSAQEPNGANGRHRWLFIAAAPVHVWSGTEDWLLYFCQGKHGGHISSRLAETNDYFLPLFLCLMEELPALTIALLILSLALSYLLHQVCLRSENIRKKLKRQGIKGPEPTVLYGNTREMKRIKEGLKIVQTQDANNYLSSVFPYLLLWRETYGPVFVYSTGALEILHVSDPEMVKDIGHRTPSELGKPNYLKRSRKALFGGGLFTLNGDDWAYQRKLIAPEFFMDKIKGMIELVEDATAPLLESWESLLNNVGGSREIVVDDYLRKLSADVIARVCFGSSFTRGEEIFCKLRQLQKAVSQQDALVGLSAFWKYLPTSANREIRKLEEEVRLLILDVIKEHNNSVDNDLLRVIIDGAEGRQLQGHDAEDFIIGNCKGMYFAGHGTTAVTLIWCLMLLSTHPEWQEHARAEAVEVCQGGATLDVDALRRLKIITMVIQETLRLYPPASLMMREALTDVKIGGLDVPGGTIIQVARSMLHQDKDAWGPDAAEFHPDRFANGVAAACRPAHMYMPFGHGPRTCIGQNLAMVELKVVLARLLSRFAFVPSPRYRHAPVFRLTIEPGFGMPLVVTRL</sequence>
<feature type="region of interest" description="Disordered" evidence="19">
    <location>
        <begin position="187"/>
        <end position="224"/>
    </location>
</feature>
<keyword evidence="6" id="KW-0808">Transferase</keyword>
<dbReference type="InterPro" id="IPR013083">
    <property type="entry name" value="Znf_RING/FYVE/PHD"/>
</dbReference>
<evidence type="ECO:0000256" key="14">
    <source>
        <dbReference type="ARBA" id="ARBA00023004"/>
    </source>
</evidence>
<keyword evidence="14 17" id="KW-0408">Iron</keyword>
<keyword evidence="15" id="KW-0503">Monooxygenase</keyword>
<keyword evidence="9 18" id="KW-0863">Zinc-finger</keyword>
<dbReference type="EC" id="2.3.2.27" evidence="4"/>
<evidence type="ECO:0000256" key="16">
    <source>
        <dbReference type="ARBA" id="ARBA00023136"/>
    </source>
</evidence>
<keyword evidence="8 17" id="KW-0479">Metal-binding</keyword>
<dbReference type="GO" id="GO:0006629">
    <property type="term" value="P:lipid metabolic process"/>
    <property type="evidence" value="ECO:0007669"/>
    <property type="project" value="UniProtKB-ARBA"/>
</dbReference>
<evidence type="ECO:0000259" key="20">
    <source>
        <dbReference type="PROSITE" id="PS50089"/>
    </source>
</evidence>
<keyword evidence="13" id="KW-0560">Oxidoreductase</keyword>
<dbReference type="PROSITE" id="PS50089">
    <property type="entry name" value="ZF_RING_2"/>
    <property type="match status" value="1"/>
</dbReference>
<dbReference type="GO" id="GO:0008270">
    <property type="term" value="F:zinc ion binding"/>
    <property type="evidence" value="ECO:0007669"/>
    <property type="project" value="UniProtKB-KW"/>
</dbReference>
<organism evidence="21">
    <name type="scientific">Setaria italica</name>
    <name type="common">Foxtail millet</name>
    <name type="synonym">Panicum italicum</name>
    <dbReference type="NCBI Taxonomy" id="4555"/>
    <lineage>
        <taxon>Eukaryota</taxon>
        <taxon>Viridiplantae</taxon>
        <taxon>Streptophyta</taxon>
        <taxon>Embryophyta</taxon>
        <taxon>Tracheophyta</taxon>
        <taxon>Spermatophyta</taxon>
        <taxon>Magnoliopsida</taxon>
        <taxon>Liliopsida</taxon>
        <taxon>Poales</taxon>
        <taxon>Poaceae</taxon>
        <taxon>PACMAD clade</taxon>
        <taxon>Panicoideae</taxon>
        <taxon>Panicodae</taxon>
        <taxon>Paniceae</taxon>
        <taxon>Cenchrinae</taxon>
        <taxon>Setaria</taxon>
    </lineage>
</organism>
<dbReference type="AlphaFoldDB" id="A0A368S1N6"/>
<evidence type="ECO:0000256" key="19">
    <source>
        <dbReference type="SAM" id="MobiDB-lite"/>
    </source>
</evidence>
<feature type="domain" description="RING-type" evidence="20">
    <location>
        <begin position="337"/>
        <end position="378"/>
    </location>
</feature>
<dbReference type="PRINTS" id="PR00463">
    <property type="entry name" value="EP450I"/>
</dbReference>
<dbReference type="PANTHER" id="PTHR24282">
    <property type="entry name" value="CYTOCHROME P450 FAMILY MEMBER"/>
    <property type="match status" value="1"/>
</dbReference>
<reference evidence="21" key="1">
    <citation type="journal article" date="2012" name="Nat. Biotechnol.">
        <title>Reference genome sequence of the model plant Setaria.</title>
        <authorList>
            <person name="Bennetzen J.L."/>
            <person name="Schmutz J."/>
            <person name="Wang H."/>
            <person name="Percifield R."/>
            <person name="Hawkins J."/>
            <person name="Pontaroli A.C."/>
            <person name="Estep M."/>
            <person name="Feng L."/>
            <person name="Vaughn J.N."/>
            <person name="Grimwood J."/>
            <person name="Jenkins J."/>
            <person name="Barry K."/>
            <person name="Lindquist E."/>
            <person name="Hellsten U."/>
            <person name="Deshpande S."/>
            <person name="Wang X."/>
            <person name="Wu X."/>
            <person name="Mitros T."/>
            <person name="Triplett J."/>
            <person name="Yang X."/>
            <person name="Ye C.Y."/>
            <person name="Mauro-Herrera M."/>
            <person name="Wang L."/>
            <person name="Li P."/>
            <person name="Sharma M."/>
            <person name="Sharma R."/>
            <person name="Ronald P.C."/>
            <person name="Panaud O."/>
            <person name="Kellogg E.A."/>
            <person name="Brutnell T.P."/>
            <person name="Doust A.N."/>
            <person name="Tuskan G.A."/>
            <person name="Rokhsar D."/>
            <person name="Devos K.M."/>
        </authorList>
    </citation>
    <scope>NUCLEOTIDE SEQUENCE [LARGE SCALE GENOMIC DNA]</scope>
    <source>
        <strain evidence="21">Yugu1</strain>
    </source>
</reference>
<dbReference type="SUPFAM" id="SSF57850">
    <property type="entry name" value="RING/U-box"/>
    <property type="match status" value="1"/>
</dbReference>
<evidence type="ECO:0000256" key="7">
    <source>
        <dbReference type="ARBA" id="ARBA00022692"/>
    </source>
</evidence>
<evidence type="ECO:0000256" key="5">
    <source>
        <dbReference type="ARBA" id="ARBA00022617"/>
    </source>
</evidence>
<evidence type="ECO:0000256" key="18">
    <source>
        <dbReference type="PROSITE-ProRule" id="PRU00175"/>
    </source>
</evidence>
<name>A0A368S1N6_SETIT</name>
<dbReference type="GO" id="GO:0016020">
    <property type="term" value="C:membrane"/>
    <property type="evidence" value="ECO:0007669"/>
    <property type="project" value="UniProtKB-SubCell"/>
</dbReference>
<dbReference type="OrthoDB" id="1470350at2759"/>
<evidence type="ECO:0000256" key="10">
    <source>
        <dbReference type="ARBA" id="ARBA00022786"/>
    </source>
</evidence>
<evidence type="ECO:0000256" key="3">
    <source>
        <dbReference type="ARBA" id="ARBA00010617"/>
    </source>
</evidence>
<evidence type="ECO:0000256" key="2">
    <source>
        <dbReference type="ARBA" id="ARBA00004370"/>
    </source>
</evidence>
<dbReference type="SUPFAM" id="SSF48264">
    <property type="entry name" value="Cytochrome P450"/>
    <property type="match status" value="1"/>
</dbReference>
<dbReference type="PANTHER" id="PTHR24282:SF141">
    <property type="entry name" value="CYTOCHROME P450 714C3"/>
    <property type="match status" value="1"/>
</dbReference>
<feature type="compositionally biased region" description="Basic residues" evidence="19">
    <location>
        <begin position="66"/>
        <end position="77"/>
    </location>
</feature>
<dbReference type="InterPro" id="IPR001841">
    <property type="entry name" value="Znf_RING"/>
</dbReference>
<reference evidence="21" key="2">
    <citation type="submission" date="2015-07" db="EMBL/GenBank/DDBJ databases">
        <authorList>
            <person name="Noorani M."/>
        </authorList>
    </citation>
    <scope>NUCLEOTIDE SEQUENCE</scope>
    <source>
        <strain evidence="21">Yugu1</strain>
    </source>
</reference>
<keyword evidence="12" id="KW-1133">Transmembrane helix</keyword>
<evidence type="ECO:0000256" key="12">
    <source>
        <dbReference type="ARBA" id="ARBA00022989"/>
    </source>
</evidence>
<dbReference type="GO" id="GO:0061630">
    <property type="term" value="F:ubiquitin protein ligase activity"/>
    <property type="evidence" value="ECO:0007669"/>
    <property type="project" value="UniProtKB-EC"/>
</dbReference>
<dbReference type="EMBL" id="CM003534">
    <property type="protein sequence ID" value="RCV36253.1"/>
    <property type="molecule type" value="Genomic_DNA"/>
</dbReference>
<dbReference type="PRINTS" id="PR00385">
    <property type="entry name" value="P450"/>
</dbReference>
<evidence type="ECO:0000256" key="1">
    <source>
        <dbReference type="ARBA" id="ARBA00000900"/>
    </source>
</evidence>
<dbReference type="Pfam" id="PF13639">
    <property type="entry name" value="zf-RING_2"/>
    <property type="match status" value="1"/>
</dbReference>
<dbReference type="GO" id="GO:0004497">
    <property type="term" value="F:monooxygenase activity"/>
    <property type="evidence" value="ECO:0007669"/>
    <property type="project" value="UniProtKB-KW"/>
</dbReference>
<keyword evidence="7" id="KW-0812">Transmembrane</keyword>
<feature type="region of interest" description="Disordered" evidence="19">
    <location>
        <begin position="102"/>
        <end position="138"/>
    </location>
</feature>
<dbReference type="InterPro" id="IPR017972">
    <property type="entry name" value="Cyt_P450_CS"/>
</dbReference>
<evidence type="ECO:0000256" key="13">
    <source>
        <dbReference type="ARBA" id="ARBA00023002"/>
    </source>
</evidence>
<comment type="cofactor">
    <cofactor evidence="17">
        <name>heme</name>
        <dbReference type="ChEBI" id="CHEBI:30413"/>
    </cofactor>
</comment>
<dbReference type="GO" id="GO:0020037">
    <property type="term" value="F:heme binding"/>
    <property type="evidence" value="ECO:0007669"/>
    <property type="project" value="InterPro"/>
</dbReference>
<dbReference type="GO" id="GO:0005506">
    <property type="term" value="F:iron ion binding"/>
    <property type="evidence" value="ECO:0007669"/>
    <property type="project" value="InterPro"/>
</dbReference>
<dbReference type="GO" id="GO:0016705">
    <property type="term" value="F:oxidoreductase activity, acting on paired donors, with incorporation or reduction of molecular oxygen"/>
    <property type="evidence" value="ECO:0007669"/>
    <property type="project" value="InterPro"/>
</dbReference>
<evidence type="ECO:0000256" key="6">
    <source>
        <dbReference type="ARBA" id="ARBA00022679"/>
    </source>
</evidence>
<evidence type="ECO:0000256" key="9">
    <source>
        <dbReference type="ARBA" id="ARBA00022771"/>
    </source>
</evidence>
<keyword evidence="5 17" id="KW-0349">Heme</keyword>
<keyword evidence="16" id="KW-0472">Membrane</keyword>
<evidence type="ECO:0000256" key="8">
    <source>
        <dbReference type="ARBA" id="ARBA00022723"/>
    </source>
</evidence>
<keyword evidence="11" id="KW-0862">Zinc</keyword>
<dbReference type="PROSITE" id="PS00086">
    <property type="entry name" value="CYTOCHROME_P450"/>
    <property type="match status" value="1"/>
</dbReference>
<feature type="binding site" description="axial binding residue" evidence="17">
    <location>
        <position position="962"/>
    </location>
    <ligand>
        <name>heme</name>
        <dbReference type="ChEBI" id="CHEBI:30413"/>
    </ligand>
    <ligandPart>
        <name>Fe</name>
        <dbReference type="ChEBI" id="CHEBI:18248"/>
    </ligandPart>
</feature>
<proteinExistence type="inferred from homology"/>
<comment type="subcellular location">
    <subcellularLocation>
        <location evidence="2">Membrane</location>
    </subcellularLocation>
</comment>
<protein>
    <recommendedName>
        <fullName evidence="4">RING-type E3 ubiquitin transferase</fullName>
        <ecNumber evidence="4">2.3.2.27</ecNumber>
    </recommendedName>
</protein>
<feature type="compositionally biased region" description="Acidic residues" evidence="19">
    <location>
        <begin position="201"/>
        <end position="221"/>
    </location>
</feature>
<dbReference type="Gene3D" id="3.30.40.10">
    <property type="entry name" value="Zinc/RING finger domain, C3HC4 (zinc finger)"/>
    <property type="match status" value="1"/>
</dbReference>
<gene>
    <name evidence="21" type="ORF">SETIT_7G303700v2</name>
</gene>
<dbReference type="InterPro" id="IPR036396">
    <property type="entry name" value="Cyt_P450_sf"/>
</dbReference>
<dbReference type="Gene3D" id="1.10.630.10">
    <property type="entry name" value="Cytochrome P450"/>
    <property type="match status" value="1"/>
</dbReference>
<feature type="region of interest" description="Disordered" evidence="19">
    <location>
        <begin position="55"/>
        <end position="83"/>
    </location>
</feature>
<evidence type="ECO:0000313" key="21">
    <source>
        <dbReference type="EMBL" id="RCV36253.1"/>
    </source>
</evidence>
<keyword evidence="10" id="KW-0833">Ubl conjugation pathway</keyword>
<evidence type="ECO:0000256" key="11">
    <source>
        <dbReference type="ARBA" id="ARBA00022833"/>
    </source>
</evidence>
<comment type="catalytic activity">
    <reaction evidence="1">
        <text>S-ubiquitinyl-[E2 ubiquitin-conjugating enzyme]-L-cysteine + [acceptor protein]-L-lysine = [E2 ubiquitin-conjugating enzyme]-L-cysteine + N(6)-ubiquitinyl-[acceptor protein]-L-lysine.</text>
        <dbReference type="EC" id="2.3.2.27"/>
    </reaction>
</comment>
<accession>A0A368S1N6</accession>
<evidence type="ECO:0000256" key="15">
    <source>
        <dbReference type="ARBA" id="ARBA00023033"/>
    </source>
</evidence>
<dbReference type="InterPro" id="IPR050665">
    <property type="entry name" value="Cytochrome_P450_Monooxygen"/>
</dbReference>
<dbReference type="FunFam" id="3.30.40.10:FF:000022">
    <property type="entry name" value="E3 ubiquitin-protein ligase RING1-like"/>
    <property type="match status" value="1"/>
</dbReference>
<dbReference type="SMART" id="SM00184">
    <property type="entry name" value="RING"/>
    <property type="match status" value="1"/>
</dbReference>